<feature type="transmembrane region" description="Helical" evidence="8">
    <location>
        <begin position="287"/>
        <end position="308"/>
    </location>
</feature>
<feature type="transmembrane region" description="Helical" evidence="8">
    <location>
        <begin position="109"/>
        <end position="141"/>
    </location>
</feature>
<evidence type="ECO:0000256" key="1">
    <source>
        <dbReference type="ARBA" id="ARBA00004651"/>
    </source>
</evidence>
<gene>
    <name evidence="10" type="ORF">JGUZn3_01080</name>
</gene>
<evidence type="ECO:0000259" key="9">
    <source>
        <dbReference type="Pfam" id="PF13231"/>
    </source>
</evidence>
<evidence type="ECO:0000256" key="6">
    <source>
        <dbReference type="ARBA" id="ARBA00022989"/>
    </source>
</evidence>
<feature type="transmembrane region" description="Helical" evidence="8">
    <location>
        <begin position="238"/>
        <end position="255"/>
    </location>
</feature>
<dbReference type="InterPro" id="IPR038731">
    <property type="entry name" value="RgtA/B/C-like"/>
</dbReference>
<dbReference type="Pfam" id="PF13231">
    <property type="entry name" value="PMT_2"/>
    <property type="match status" value="1"/>
</dbReference>
<organism evidence="10 11">
    <name type="scientific">Entomobacter blattae</name>
    <dbReference type="NCBI Taxonomy" id="2762277"/>
    <lineage>
        <taxon>Bacteria</taxon>
        <taxon>Pseudomonadati</taxon>
        <taxon>Pseudomonadota</taxon>
        <taxon>Alphaproteobacteria</taxon>
        <taxon>Acetobacterales</taxon>
        <taxon>Acetobacteraceae</taxon>
        <taxon>Entomobacter</taxon>
    </lineage>
</organism>
<keyword evidence="7 8" id="KW-0472">Membrane</keyword>
<keyword evidence="6 8" id="KW-1133">Transmembrane helix</keyword>
<name>A0A7H1NNL4_9PROT</name>
<dbReference type="AlphaFoldDB" id="A0A7H1NNL4"/>
<reference evidence="10 11" key="1">
    <citation type="submission" date="2020-08" db="EMBL/GenBank/DDBJ databases">
        <title>Complete genome sequence of Entomobacter blattae G55GP.</title>
        <authorList>
            <person name="Poehlein A."/>
            <person name="Guzman J."/>
            <person name="Daniel R."/>
            <person name="Vilcinskas A."/>
        </authorList>
    </citation>
    <scope>NUCLEOTIDE SEQUENCE [LARGE SCALE GENOMIC DNA]</scope>
    <source>
        <strain evidence="10 11">G55GP</strain>
    </source>
</reference>
<feature type="transmembrane region" description="Helical" evidence="8">
    <location>
        <begin position="203"/>
        <end position="226"/>
    </location>
</feature>
<keyword evidence="5 8" id="KW-0812">Transmembrane</keyword>
<sequence>MVALWIWLGEHCVGSTFLGIRFLSPLSVVVGSLFLASAVRGFHNPLLKEVGLSKGSGISKSALACIYIYNSILAVGIGAVTITPDTALLFFVCVFVWACSHLRGKPTPFWWIVTGFVAGCAMDSKYTASLLIMGLVGWCLLTRVGRQHIKTPWPWCGALVSIIAFSPTLLWNAQHGWASLARQAGRAGNWAPINALRFSFELVMGQIGLITPLLFMGFCIAFSRAFSRQAEGRDGNKMLLWLGIIPIIVFIQHALGDRVQANWPTVVYPVGVVLLAMIGWKATRMACLLALFLIVPVYLQAGYSVWAIPRKFDISLKQLGGWQEWAMQLAARQPAFIATDDYGDAAELAYYLPHAIQVVGIDPRWQYFRLSACTVRGQGLFVQNIKRREPPDSRIFSDKILQGTMVRQKQGRIAETYRIYQVAIAPSITDEAKKTMGCLKG</sequence>
<evidence type="ECO:0000256" key="7">
    <source>
        <dbReference type="ARBA" id="ARBA00023136"/>
    </source>
</evidence>
<feature type="transmembrane region" description="Helical" evidence="8">
    <location>
        <begin position="64"/>
        <end position="97"/>
    </location>
</feature>
<keyword evidence="3 10" id="KW-0328">Glycosyltransferase</keyword>
<dbReference type="InterPro" id="IPR050297">
    <property type="entry name" value="LipidA_mod_glycosyltrf_83"/>
</dbReference>
<keyword evidence="11" id="KW-1185">Reference proteome</keyword>
<keyword evidence="4 10" id="KW-0808">Transferase</keyword>
<feature type="transmembrane region" description="Helical" evidence="8">
    <location>
        <begin position="153"/>
        <end position="171"/>
    </location>
</feature>
<dbReference type="GO" id="GO:0016763">
    <property type="term" value="F:pentosyltransferase activity"/>
    <property type="evidence" value="ECO:0007669"/>
    <property type="project" value="TreeGrafter"/>
</dbReference>
<evidence type="ECO:0000256" key="8">
    <source>
        <dbReference type="SAM" id="Phobius"/>
    </source>
</evidence>
<evidence type="ECO:0000313" key="10">
    <source>
        <dbReference type="EMBL" id="QNT77374.1"/>
    </source>
</evidence>
<proteinExistence type="predicted"/>
<accession>A0A7H1NNL4</accession>
<comment type="subcellular location">
    <subcellularLocation>
        <location evidence="1">Cell membrane</location>
        <topology evidence="1">Multi-pass membrane protein</topology>
    </subcellularLocation>
</comment>
<dbReference type="PANTHER" id="PTHR33908">
    <property type="entry name" value="MANNOSYLTRANSFERASE YKCB-RELATED"/>
    <property type="match status" value="1"/>
</dbReference>
<keyword evidence="2" id="KW-1003">Cell membrane</keyword>
<dbReference type="Proteomes" id="UP000516349">
    <property type="component" value="Chromosome"/>
</dbReference>
<evidence type="ECO:0000313" key="11">
    <source>
        <dbReference type="Proteomes" id="UP000516349"/>
    </source>
</evidence>
<evidence type="ECO:0000256" key="3">
    <source>
        <dbReference type="ARBA" id="ARBA00022676"/>
    </source>
</evidence>
<feature type="transmembrane region" description="Helical" evidence="8">
    <location>
        <begin position="261"/>
        <end position="280"/>
    </location>
</feature>
<evidence type="ECO:0000256" key="4">
    <source>
        <dbReference type="ARBA" id="ARBA00022679"/>
    </source>
</evidence>
<dbReference type="EMBL" id="CP060244">
    <property type="protein sequence ID" value="QNT77374.1"/>
    <property type="molecule type" value="Genomic_DNA"/>
</dbReference>
<dbReference type="GO" id="GO:0009103">
    <property type="term" value="P:lipopolysaccharide biosynthetic process"/>
    <property type="evidence" value="ECO:0007669"/>
    <property type="project" value="UniProtKB-ARBA"/>
</dbReference>
<dbReference type="KEGG" id="ebla:JGUZn3_01080"/>
<protein>
    <submittedName>
        <fullName evidence="10">Dolichyl-phosphate-mannose-protein mannosyltransferase</fullName>
    </submittedName>
</protein>
<evidence type="ECO:0000256" key="2">
    <source>
        <dbReference type="ARBA" id="ARBA00022475"/>
    </source>
</evidence>
<feature type="domain" description="Glycosyltransferase RgtA/B/C/D-like" evidence="9">
    <location>
        <begin position="1"/>
        <end position="171"/>
    </location>
</feature>
<dbReference type="PANTHER" id="PTHR33908:SF11">
    <property type="entry name" value="MEMBRANE PROTEIN"/>
    <property type="match status" value="1"/>
</dbReference>
<feature type="transmembrane region" description="Helical" evidence="8">
    <location>
        <begin position="20"/>
        <end position="43"/>
    </location>
</feature>
<evidence type="ECO:0000256" key="5">
    <source>
        <dbReference type="ARBA" id="ARBA00022692"/>
    </source>
</evidence>
<dbReference type="GO" id="GO:0005886">
    <property type="term" value="C:plasma membrane"/>
    <property type="evidence" value="ECO:0007669"/>
    <property type="project" value="UniProtKB-SubCell"/>
</dbReference>